<evidence type="ECO:0000256" key="4">
    <source>
        <dbReference type="ARBA" id="ARBA00022723"/>
    </source>
</evidence>
<dbReference type="GO" id="GO:0016020">
    <property type="term" value="C:membrane"/>
    <property type="evidence" value="ECO:0007669"/>
    <property type="project" value="UniProtKB-SubCell"/>
</dbReference>
<dbReference type="GO" id="GO:0006784">
    <property type="term" value="P:heme A biosynthetic process"/>
    <property type="evidence" value="ECO:0007669"/>
    <property type="project" value="InterPro"/>
</dbReference>
<dbReference type="GO" id="GO:0016491">
    <property type="term" value="F:oxidoreductase activity"/>
    <property type="evidence" value="ECO:0007669"/>
    <property type="project" value="UniProtKB-KW"/>
</dbReference>
<proteinExistence type="predicted"/>
<evidence type="ECO:0000256" key="5">
    <source>
        <dbReference type="ARBA" id="ARBA00022989"/>
    </source>
</evidence>
<feature type="transmembrane region" description="Helical" evidence="12">
    <location>
        <begin position="248"/>
        <end position="268"/>
    </location>
</feature>
<comment type="subcellular location">
    <subcellularLocation>
        <location evidence="1">Membrane</location>
        <topology evidence="1">Multi-pass membrane protein</topology>
    </subcellularLocation>
</comment>
<evidence type="ECO:0000256" key="9">
    <source>
        <dbReference type="ARBA" id="ARBA00023136"/>
    </source>
</evidence>
<protein>
    <submittedName>
        <fullName evidence="13">Cytochrome c oxidase assembly protein subunit 15</fullName>
    </submittedName>
</protein>
<dbReference type="EMBL" id="SNYA01000004">
    <property type="protein sequence ID" value="TDP92496.1"/>
    <property type="molecule type" value="Genomic_DNA"/>
</dbReference>
<feature type="transmembrane region" description="Helical" evidence="12">
    <location>
        <begin position="274"/>
        <end position="295"/>
    </location>
</feature>
<dbReference type="Pfam" id="PF02628">
    <property type="entry name" value="COX15-CtaA"/>
    <property type="match status" value="1"/>
</dbReference>
<name>A0A4R6S1I4_9MICO</name>
<dbReference type="InterPro" id="IPR003780">
    <property type="entry name" value="COX15/CtaA_fam"/>
</dbReference>
<reference evidence="13 14" key="1">
    <citation type="submission" date="2019-03" db="EMBL/GenBank/DDBJ databases">
        <title>Genomic analyses of the natural microbiome of Caenorhabditis elegans.</title>
        <authorList>
            <person name="Samuel B."/>
        </authorList>
    </citation>
    <scope>NUCLEOTIDE SEQUENCE [LARGE SCALE GENOMIC DNA]</scope>
    <source>
        <strain evidence="13 14">JUb18</strain>
    </source>
</reference>
<evidence type="ECO:0000256" key="1">
    <source>
        <dbReference type="ARBA" id="ARBA00004141"/>
    </source>
</evidence>
<evidence type="ECO:0000256" key="10">
    <source>
        <dbReference type="ARBA" id="ARBA00023157"/>
    </source>
</evidence>
<keyword evidence="14" id="KW-1185">Reference proteome</keyword>
<evidence type="ECO:0000256" key="2">
    <source>
        <dbReference type="ARBA" id="ARBA00022475"/>
    </source>
</evidence>
<evidence type="ECO:0000256" key="3">
    <source>
        <dbReference type="ARBA" id="ARBA00022692"/>
    </source>
</evidence>
<feature type="transmembrane region" description="Helical" evidence="12">
    <location>
        <begin position="135"/>
        <end position="156"/>
    </location>
</feature>
<dbReference type="OrthoDB" id="5241540at2"/>
<dbReference type="PANTHER" id="PTHR35457:SF1">
    <property type="entry name" value="HEME A SYNTHASE"/>
    <property type="match status" value="1"/>
</dbReference>
<evidence type="ECO:0000256" key="12">
    <source>
        <dbReference type="SAM" id="Phobius"/>
    </source>
</evidence>
<gene>
    <name evidence="13" type="ORF">EDF62_1710</name>
</gene>
<keyword evidence="3 12" id="KW-0812">Transmembrane</keyword>
<feature type="transmembrane region" description="Helical" evidence="12">
    <location>
        <begin position="106"/>
        <end position="129"/>
    </location>
</feature>
<dbReference type="GO" id="GO:0046872">
    <property type="term" value="F:metal ion binding"/>
    <property type="evidence" value="ECO:0007669"/>
    <property type="project" value="UniProtKB-KW"/>
</dbReference>
<feature type="transmembrane region" description="Helical" evidence="12">
    <location>
        <begin position="168"/>
        <end position="193"/>
    </location>
</feature>
<evidence type="ECO:0000256" key="11">
    <source>
        <dbReference type="ARBA" id="ARBA00023444"/>
    </source>
</evidence>
<comment type="caution">
    <text evidence="13">The sequence shown here is derived from an EMBL/GenBank/DDBJ whole genome shotgun (WGS) entry which is preliminary data.</text>
</comment>
<keyword evidence="4" id="KW-0479">Metal-binding</keyword>
<evidence type="ECO:0000313" key="14">
    <source>
        <dbReference type="Proteomes" id="UP000295601"/>
    </source>
</evidence>
<dbReference type="Proteomes" id="UP000295601">
    <property type="component" value="Unassembled WGS sequence"/>
</dbReference>
<keyword evidence="5 12" id="KW-1133">Transmembrane helix</keyword>
<accession>A0A4R6S1I4</accession>
<dbReference type="PANTHER" id="PTHR35457">
    <property type="entry name" value="HEME A SYNTHASE"/>
    <property type="match status" value="1"/>
</dbReference>
<sequence length="310" mass="32891">MPGTIPATVSEKARTRLPRFLPFAAWASFVLNVLIIATGGAVRLTGSGLGCSEWPLCTPGSLVPTQETSYHALIEFGNRTISGPLLLAAIAVVVLVWRRRRERRDLFVISLLVLALVLIQAFVGGVIVWEELAAALVGFHYTVSLIIVCITAAFLVRMYEPAGARVRAVPKGFAILTHVSTLAMAIVIILGVITTANGPHSGDESVVRAGIDATLLSHLHAWPGYITLALVLALLSWAAVGKLRPLRWVIALLAVLVVQIIVGIYQARHGLPPVLVGVHMVLASLTAATMTVTVLRLKRPVAAGEAPSGA</sequence>
<feature type="transmembrane region" description="Helical" evidence="12">
    <location>
        <begin position="20"/>
        <end position="42"/>
    </location>
</feature>
<keyword evidence="10" id="KW-1015">Disulfide bond</keyword>
<keyword evidence="6" id="KW-0560">Oxidoreductase</keyword>
<dbReference type="InterPro" id="IPR050450">
    <property type="entry name" value="COX15/CtaA_HemeA_synthase"/>
</dbReference>
<evidence type="ECO:0000256" key="7">
    <source>
        <dbReference type="ARBA" id="ARBA00023004"/>
    </source>
</evidence>
<feature type="transmembrane region" description="Helical" evidence="12">
    <location>
        <begin position="222"/>
        <end position="241"/>
    </location>
</feature>
<dbReference type="RefSeq" id="WP_132203407.1">
    <property type="nucleotide sequence ID" value="NZ_JAOQNO010000001.1"/>
</dbReference>
<dbReference type="AlphaFoldDB" id="A0A4R6S1I4"/>
<evidence type="ECO:0000256" key="8">
    <source>
        <dbReference type="ARBA" id="ARBA00023133"/>
    </source>
</evidence>
<keyword evidence="2" id="KW-1003">Cell membrane</keyword>
<feature type="transmembrane region" description="Helical" evidence="12">
    <location>
        <begin position="81"/>
        <end position="97"/>
    </location>
</feature>
<comment type="pathway">
    <text evidence="11">Porphyrin-containing compound metabolism.</text>
</comment>
<evidence type="ECO:0000313" key="13">
    <source>
        <dbReference type="EMBL" id="TDP92496.1"/>
    </source>
</evidence>
<organism evidence="13 14">
    <name type="scientific">Leucobacter luti</name>
    <dbReference type="NCBI Taxonomy" id="340320"/>
    <lineage>
        <taxon>Bacteria</taxon>
        <taxon>Bacillati</taxon>
        <taxon>Actinomycetota</taxon>
        <taxon>Actinomycetes</taxon>
        <taxon>Micrococcales</taxon>
        <taxon>Microbacteriaceae</taxon>
        <taxon>Leucobacter</taxon>
    </lineage>
</organism>
<keyword evidence="9 12" id="KW-0472">Membrane</keyword>
<evidence type="ECO:0000256" key="6">
    <source>
        <dbReference type="ARBA" id="ARBA00023002"/>
    </source>
</evidence>
<keyword evidence="8" id="KW-0350">Heme biosynthesis</keyword>
<keyword evidence="7" id="KW-0408">Iron</keyword>